<dbReference type="OrthoDB" id="5651794at2"/>
<reference evidence="2 4" key="1">
    <citation type="submission" date="2015-11" db="EMBL/GenBank/DDBJ databases">
        <title>Genomic analysis of 38 Legionella species identifies large and diverse effector repertoires.</title>
        <authorList>
            <person name="Burstein D."/>
            <person name="Amaro F."/>
            <person name="Zusman T."/>
            <person name="Lifshitz Z."/>
            <person name="Cohen O."/>
            <person name="Gilbert J.A."/>
            <person name="Pupko T."/>
            <person name="Shuman H.A."/>
            <person name="Segal G."/>
        </authorList>
    </citation>
    <scope>NUCLEOTIDE SEQUENCE [LARGE SCALE GENOMIC DNA]</scope>
    <source>
        <strain evidence="2 4">SC-18-C9</strain>
    </source>
</reference>
<accession>A0A378L578</accession>
<evidence type="ECO:0000313" key="5">
    <source>
        <dbReference type="Proteomes" id="UP000255110"/>
    </source>
</evidence>
<dbReference type="EMBL" id="UGOY01000001">
    <property type="protein sequence ID" value="STY22225.1"/>
    <property type="molecule type" value="Genomic_DNA"/>
</dbReference>
<evidence type="ECO:0000313" key="4">
    <source>
        <dbReference type="Proteomes" id="UP000054820"/>
    </source>
</evidence>
<dbReference type="AlphaFoldDB" id="A0A378L578"/>
<dbReference type="Proteomes" id="UP000255110">
    <property type="component" value="Unassembled WGS sequence"/>
</dbReference>
<dbReference type="Proteomes" id="UP000054820">
    <property type="component" value="Unassembled WGS sequence"/>
</dbReference>
<sequence length="291" mass="32927">MPIHSFSEEEQTPVLKRHNESQTKKNKIPELLRNYNSGWPLLQVSLYSVTNDAIEPIKYEPVLGGGTCHFFYIGAFNLASLLTKIPGNMEIITPYPITPKRELVKADNVLLFLRSFSIHHKSIGIKITSKSRGYCKSLSVDLPMGDESKFCDALTDIFSFALKQGASLKAIGGSNWNTHIYTQKQIEEAINPEVAVFQNGQIFIDLGMFLEQRVKDAEIIALFKHLFKIEPFLELQKKFPEFKPNSLKVVTEAEETAAKTLELTRPKSPSFFQEEKKETSVVDAPTLFMHS</sequence>
<feature type="region of interest" description="Disordered" evidence="1">
    <location>
        <begin position="1"/>
        <end position="27"/>
    </location>
</feature>
<proteinExistence type="predicted"/>
<evidence type="ECO:0000256" key="1">
    <source>
        <dbReference type="SAM" id="MobiDB-lite"/>
    </source>
</evidence>
<keyword evidence="4" id="KW-1185">Reference proteome</keyword>
<evidence type="ECO:0000313" key="2">
    <source>
        <dbReference type="EMBL" id="KTD78038.1"/>
    </source>
</evidence>
<dbReference type="STRING" id="460.Lstg_1319"/>
<dbReference type="RefSeq" id="WP_058476891.1">
    <property type="nucleotide sequence ID" value="NZ_CAAAIO010000012.1"/>
</dbReference>
<protein>
    <submittedName>
        <fullName evidence="3">Uncharacterized protein</fullName>
    </submittedName>
</protein>
<dbReference type="EMBL" id="LNYZ01000010">
    <property type="protein sequence ID" value="KTD78038.1"/>
    <property type="molecule type" value="Genomic_DNA"/>
</dbReference>
<gene>
    <name evidence="2" type="ORF">Lstg_1319</name>
    <name evidence="3" type="ORF">NCTC11991_00808</name>
</gene>
<reference evidence="3 5" key="2">
    <citation type="submission" date="2018-06" db="EMBL/GenBank/DDBJ databases">
        <authorList>
            <consortium name="Pathogen Informatics"/>
            <person name="Doyle S."/>
        </authorList>
    </citation>
    <scope>NUCLEOTIDE SEQUENCE [LARGE SCALE GENOMIC DNA]</scope>
    <source>
        <strain evidence="3 5">NCTC11991</strain>
    </source>
</reference>
<organism evidence="3 5">
    <name type="scientific">Legionella steigerwaltii</name>
    <dbReference type="NCBI Taxonomy" id="460"/>
    <lineage>
        <taxon>Bacteria</taxon>
        <taxon>Pseudomonadati</taxon>
        <taxon>Pseudomonadota</taxon>
        <taxon>Gammaproteobacteria</taxon>
        <taxon>Legionellales</taxon>
        <taxon>Legionellaceae</taxon>
        <taxon>Legionella</taxon>
    </lineage>
</organism>
<name>A0A378L578_9GAMM</name>
<evidence type="ECO:0000313" key="3">
    <source>
        <dbReference type="EMBL" id="STY22225.1"/>
    </source>
</evidence>
<feature type="compositionally biased region" description="Basic and acidic residues" evidence="1">
    <location>
        <begin position="17"/>
        <end position="27"/>
    </location>
</feature>